<sequence length="201" mass="22561">MITFSENHESSLISFEEGQALASLRDPRGEALKWVYSLGAFPSNHVVIVGLGSGFHISALADLDPTVQITVVDSRESLIPVFRSQFPELEGRVNILIAENVQDLMKSDLYADVVRDRAYVISFRECWGSQVNLYSEFFAHLTGRTTESVKFHFAEFGINMKALYFQSNNLLSIKDVLPVVEASVMPENKKQIFRALGELVK</sequence>
<dbReference type="Gene3D" id="3.40.50.150">
    <property type="entry name" value="Vaccinia Virus protein VP39"/>
    <property type="match status" value="1"/>
</dbReference>
<evidence type="ECO:0000313" key="1">
    <source>
        <dbReference type="EMBL" id="MDG0816947.1"/>
    </source>
</evidence>
<organism evidence="1 2">
    <name type="scientific">Bdellovibrio svalbardensis</name>
    <dbReference type="NCBI Taxonomy" id="2972972"/>
    <lineage>
        <taxon>Bacteria</taxon>
        <taxon>Pseudomonadati</taxon>
        <taxon>Bdellovibrionota</taxon>
        <taxon>Bdellovibrionia</taxon>
        <taxon>Bdellovibrionales</taxon>
        <taxon>Pseudobdellovibrionaceae</taxon>
        <taxon>Bdellovibrio</taxon>
    </lineage>
</organism>
<comment type="caution">
    <text evidence="1">The sequence shown here is derived from an EMBL/GenBank/DDBJ whole genome shotgun (WGS) entry which is preliminary data.</text>
</comment>
<keyword evidence="2" id="KW-1185">Reference proteome</keyword>
<dbReference type="InterPro" id="IPR029063">
    <property type="entry name" value="SAM-dependent_MTases_sf"/>
</dbReference>
<proteinExistence type="predicted"/>
<dbReference type="SUPFAM" id="SSF53335">
    <property type="entry name" value="S-adenosyl-L-methionine-dependent methyltransferases"/>
    <property type="match status" value="1"/>
</dbReference>
<name>A0ABT6DKB1_9BACT</name>
<evidence type="ECO:0000313" key="2">
    <source>
        <dbReference type="Proteomes" id="UP001152321"/>
    </source>
</evidence>
<accession>A0ABT6DKB1</accession>
<protein>
    <recommendedName>
        <fullName evidence="3">Spermidine synthase</fullName>
    </recommendedName>
</protein>
<dbReference type="EMBL" id="JANRMI010000003">
    <property type="protein sequence ID" value="MDG0816947.1"/>
    <property type="molecule type" value="Genomic_DNA"/>
</dbReference>
<gene>
    <name evidence="1" type="ORF">NWE73_11265</name>
</gene>
<evidence type="ECO:0008006" key="3">
    <source>
        <dbReference type="Google" id="ProtNLM"/>
    </source>
</evidence>
<dbReference type="RefSeq" id="WP_277578424.1">
    <property type="nucleotide sequence ID" value="NZ_JANRMI010000003.1"/>
</dbReference>
<reference evidence="1" key="1">
    <citation type="submission" date="2022-08" db="EMBL/GenBank/DDBJ databases">
        <title>Novel Bdellovibrio Species Isolated from Svalbard: Designation Bdellovibrio svalbardensis.</title>
        <authorList>
            <person name="Mitchell R.J."/>
            <person name="Choi S.Y."/>
        </authorList>
    </citation>
    <scope>NUCLEOTIDE SEQUENCE</scope>
    <source>
        <strain evidence="1">PAP01</strain>
    </source>
</reference>
<dbReference type="Proteomes" id="UP001152321">
    <property type="component" value="Unassembled WGS sequence"/>
</dbReference>